<dbReference type="PANTHER" id="PTHR11070">
    <property type="entry name" value="UVRD / RECB / PCRA DNA HELICASE FAMILY MEMBER"/>
    <property type="match status" value="1"/>
</dbReference>
<dbReference type="PROSITE" id="PS51198">
    <property type="entry name" value="UVRD_HELICASE_ATP_BIND"/>
    <property type="match status" value="1"/>
</dbReference>
<evidence type="ECO:0000259" key="6">
    <source>
        <dbReference type="PROSITE" id="PS51198"/>
    </source>
</evidence>
<dbReference type="Pfam" id="PF00580">
    <property type="entry name" value="UvrD-helicase"/>
    <property type="match status" value="1"/>
</dbReference>
<sequence>MSEENSYALAKIITEDQRARISHNFKAAKALLARKRPLDSIAAATANKFPHKTNDVISLKSPRFPLAEVNTNLPPSRFVQNVKKPEGSGFSDCLSTLSSSASILDDDDFDESILEEIDAICEQKSVVKVEKESPNRSLSVECECDQGNEGSLASLESEYVKYLQGLNDRQREAACSDISVPLMIAAGPGSGKTSTMVGRVLMLLNEGISPSNILAMTFTTAAAAEMRDRIGAVAGKAKAKELMISTFHSFSLQLCRSHAEKLGRSSEFLIYGHGHQRRAIIEALRLLEKEKSGVQNDDASKLAQDSKDIVSPEYFKDKSKKWQKFVTQAKASGKTPADFHGRGDEIGAAILGNYNDILRSCNALDYHDLISCSVKLLADFPEVYEDCKDSWKAIVIDEFQDTSAMQYSLLRLLSSHNHITIVGDDDQSIFSFNGADISGFDSFRRDFANYKEIRLNKNLSIHPLYC</sequence>
<dbReference type="FunFam" id="1.10.10.160:FF:000007">
    <property type="entry name" value="p-loop containing nucleoside triphosphate hydrolase superfamily protein"/>
    <property type="match status" value="1"/>
</dbReference>
<dbReference type="PANTHER" id="PTHR11070:SF61">
    <property type="entry name" value="DNA 3'-5' HELICASE"/>
    <property type="match status" value="1"/>
</dbReference>
<organism evidence="7 8">
    <name type="scientific">Salix udensis</name>
    <dbReference type="NCBI Taxonomy" id="889485"/>
    <lineage>
        <taxon>Eukaryota</taxon>
        <taxon>Viridiplantae</taxon>
        <taxon>Streptophyta</taxon>
        <taxon>Embryophyta</taxon>
        <taxon>Tracheophyta</taxon>
        <taxon>Spermatophyta</taxon>
        <taxon>Magnoliopsida</taxon>
        <taxon>eudicotyledons</taxon>
        <taxon>Gunneridae</taxon>
        <taxon>Pentapetalae</taxon>
        <taxon>rosids</taxon>
        <taxon>fabids</taxon>
        <taxon>Malpighiales</taxon>
        <taxon>Salicaceae</taxon>
        <taxon>Saliceae</taxon>
        <taxon>Salix</taxon>
    </lineage>
</organism>
<dbReference type="InterPro" id="IPR014016">
    <property type="entry name" value="UvrD-like_ATP-bd"/>
</dbReference>
<keyword evidence="8" id="KW-1185">Reference proteome</keyword>
<evidence type="ECO:0000256" key="2">
    <source>
        <dbReference type="ARBA" id="ARBA00022801"/>
    </source>
</evidence>
<proteinExistence type="predicted"/>
<evidence type="ECO:0000313" key="7">
    <source>
        <dbReference type="EMBL" id="KAJ6417956.1"/>
    </source>
</evidence>
<dbReference type="Gene3D" id="1.10.10.160">
    <property type="match status" value="1"/>
</dbReference>
<dbReference type="GO" id="GO:0005634">
    <property type="term" value="C:nucleus"/>
    <property type="evidence" value="ECO:0007669"/>
    <property type="project" value="TreeGrafter"/>
</dbReference>
<dbReference type="Proteomes" id="UP001162972">
    <property type="component" value="Chromosome 12"/>
</dbReference>
<accession>A0AAD6P6N0</accession>
<dbReference type="AlphaFoldDB" id="A0AAD6P6N0"/>
<evidence type="ECO:0000313" key="8">
    <source>
        <dbReference type="Proteomes" id="UP001162972"/>
    </source>
</evidence>
<keyword evidence="4 5" id="KW-0067">ATP-binding</keyword>
<feature type="domain" description="UvrD-like helicase ATP-binding" evidence="6">
    <location>
        <begin position="165"/>
        <end position="462"/>
    </location>
</feature>
<protein>
    <recommendedName>
        <fullName evidence="6">UvrD-like helicase ATP-binding domain-containing protein</fullName>
    </recommendedName>
</protein>
<dbReference type="Gene3D" id="3.40.50.300">
    <property type="entry name" value="P-loop containing nucleotide triphosphate hydrolases"/>
    <property type="match status" value="1"/>
</dbReference>
<dbReference type="CDD" id="cd17932">
    <property type="entry name" value="DEXQc_UvrD"/>
    <property type="match status" value="1"/>
</dbReference>
<evidence type="ECO:0000256" key="4">
    <source>
        <dbReference type="ARBA" id="ARBA00022840"/>
    </source>
</evidence>
<evidence type="ECO:0000256" key="1">
    <source>
        <dbReference type="ARBA" id="ARBA00022741"/>
    </source>
</evidence>
<dbReference type="GO" id="GO:0043138">
    <property type="term" value="F:3'-5' DNA helicase activity"/>
    <property type="evidence" value="ECO:0007669"/>
    <property type="project" value="TreeGrafter"/>
</dbReference>
<reference evidence="7 8" key="1">
    <citation type="journal article" date="2023" name="Int. J. Mol. Sci.">
        <title>De Novo Assembly and Annotation of 11 Diverse Shrub Willow (Salix) Genomes Reveals Novel Gene Organization in Sex-Linked Regions.</title>
        <authorList>
            <person name="Hyden B."/>
            <person name="Feng K."/>
            <person name="Yates T.B."/>
            <person name="Jawdy S."/>
            <person name="Cereghino C."/>
            <person name="Smart L.B."/>
            <person name="Muchero W."/>
        </authorList>
    </citation>
    <scope>NUCLEOTIDE SEQUENCE [LARGE SCALE GENOMIC DNA]</scope>
    <source>
        <tissue evidence="7">Shoot tip</tissue>
    </source>
</reference>
<dbReference type="InterPro" id="IPR013986">
    <property type="entry name" value="DExx_box_DNA_helicase_dom_sf"/>
</dbReference>
<name>A0AAD6P6N0_9ROSI</name>
<keyword evidence="2 5" id="KW-0378">Hydrolase</keyword>
<evidence type="ECO:0000256" key="3">
    <source>
        <dbReference type="ARBA" id="ARBA00022806"/>
    </source>
</evidence>
<dbReference type="EMBL" id="JAPFFJ010000010">
    <property type="protein sequence ID" value="KAJ6417956.1"/>
    <property type="molecule type" value="Genomic_DNA"/>
</dbReference>
<comment type="caution">
    <text evidence="7">The sequence shown here is derived from an EMBL/GenBank/DDBJ whole genome shotgun (WGS) entry which is preliminary data.</text>
</comment>
<dbReference type="SUPFAM" id="SSF52540">
    <property type="entry name" value="P-loop containing nucleoside triphosphate hydrolases"/>
    <property type="match status" value="1"/>
</dbReference>
<dbReference type="InterPro" id="IPR027417">
    <property type="entry name" value="P-loop_NTPase"/>
</dbReference>
<evidence type="ECO:0000256" key="5">
    <source>
        <dbReference type="PROSITE-ProRule" id="PRU00560"/>
    </source>
</evidence>
<feature type="binding site" evidence="5">
    <location>
        <begin position="186"/>
        <end position="193"/>
    </location>
    <ligand>
        <name>ATP</name>
        <dbReference type="ChEBI" id="CHEBI:30616"/>
    </ligand>
</feature>
<dbReference type="GO" id="GO:0000725">
    <property type="term" value="P:recombinational repair"/>
    <property type="evidence" value="ECO:0007669"/>
    <property type="project" value="TreeGrafter"/>
</dbReference>
<dbReference type="GO" id="GO:0005524">
    <property type="term" value="F:ATP binding"/>
    <property type="evidence" value="ECO:0007669"/>
    <property type="project" value="UniProtKB-UniRule"/>
</dbReference>
<keyword evidence="3 5" id="KW-0347">Helicase</keyword>
<keyword evidence="1 5" id="KW-0547">Nucleotide-binding</keyword>
<dbReference type="GO" id="GO:0003677">
    <property type="term" value="F:DNA binding"/>
    <property type="evidence" value="ECO:0007669"/>
    <property type="project" value="InterPro"/>
</dbReference>
<dbReference type="InterPro" id="IPR000212">
    <property type="entry name" value="DNA_helicase_UvrD/REP"/>
</dbReference>
<gene>
    <name evidence="7" type="ORF">OIU84_001355</name>
</gene>
<dbReference type="GO" id="GO:0016787">
    <property type="term" value="F:hydrolase activity"/>
    <property type="evidence" value="ECO:0007669"/>
    <property type="project" value="UniProtKB-UniRule"/>
</dbReference>